<accession>A0A1F8F759</accession>
<dbReference type="AlphaFoldDB" id="A0A1F8F759"/>
<name>A0A1F8F759_9BACT</name>
<dbReference type="Proteomes" id="UP000178023">
    <property type="component" value="Unassembled WGS sequence"/>
</dbReference>
<evidence type="ECO:0000313" key="2">
    <source>
        <dbReference type="Proteomes" id="UP000178023"/>
    </source>
</evidence>
<reference evidence="1 2" key="1">
    <citation type="journal article" date="2016" name="Nat. Commun.">
        <title>Thousands of microbial genomes shed light on interconnected biogeochemical processes in an aquifer system.</title>
        <authorList>
            <person name="Anantharaman K."/>
            <person name="Brown C.T."/>
            <person name="Hug L.A."/>
            <person name="Sharon I."/>
            <person name="Castelle C.J."/>
            <person name="Probst A.J."/>
            <person name="Thomas B.C."/>
            <person name="Singh A."/>
            <person name="Wilkins M.J."/>
            <person name="Karaoz U."/>
            <person name="Brodie E.L."/>
            <person name="Williams K.H."/>
            <person name="Hubbard S.S."/>
            <person name="Banfield J.F."/>
        </authorList>
    </citation>
    <scope>NUCLEOTIDE SEQUENCE [LARGE SCALE GENOMIC DNA]</scope>
</reference>
<proteinExistence type="predicted"/>
<evidence type="ECO:0000313" key="1">
    <source>
        <dbReference type="EMBL" id="OGN08099.1"/>
    </source>
</evidence>
<comment type="caution">
    <text evidence="1">The sequence shown here is derived from an EMBL/GenBank/DDBJ whole genome shotgun (WGS) entry which is preliminary data.</text>
</comment>
<protein>
    <submittedName>
        <fullName evidence="1">Uncharacterized protein</fullName>
    </submittedName>
</protein>
<sequence length="64" mass="6993">MVEELLADQIIQSSLEAVSLLDFFGGVALLDPEDGEVHEFLGTKNGVFRETPKVTFTHSTGRSL</sequence>
<dbReference type="EMBL" id="MGJL01000011">
    <property type="protein sequence ID" value="OGN08099.1"/>
    <property type="molecule type" value="Genomic_DNA"/>
</dbReference>
<gene>
    <name evidence="1" type="ORF">A2750_01455</name>
</gene>
<organism evidence="1 2">
    <name type="scientific">Candidatus Yanofskybacteria bacterium RIFCSPHIGHO2_01_FULL_45_42</name>
    <dbReference type="NCBI Taxonomy" id="1802671"/>
    <lineage>
        <taxon>Bacteria</taxon>
        <taxon>Candidatus Yanofskyibacteriota</taxon>
    </lineage>
</organism>